<organism evidence="1">
    <name type="scientific">Satyrvirus sp</name>
    <dbReference type="NCBI Taxonomy" id="2487771"/>
    <lineage>
        <taxon>Viruses</taxon>
        <taxon>Varidnaviria</taxon>
        <taxon>Bamfordvirae</taxon>
        <taxon>Nucleocytoviricota</taxon>
        <taxon>Megaviricetes</taxon>
        <taxon>Imitervirales</taxon>
        <taxon>Mimiviridae</taxon>
        <taxon>Megamimivirinae</taxon>
    </lineage>
</organism>
<accession>A0A3G5AGM1</accession>
<gene>
    <name evidence="1" type="ORF">Satyrvirus36_2</name>
</gene>
<name>A0A3G5AGM1_9VIRU</name>
<dbReference type="EMBL" id="MK072472">
    <property type="protein sequence ID" value="AYV85744.1"/>
    <property type="molecule type" value="Genomic_DNA"/>
</dbReference>
<reference evidence="1" key="1">
    <citation type="submission" date="2018-10" db="EMBL/GenBank/DDBJ databases">
        <title>Hidden diversity of soil giant viruses.</title>
        <authorList>
            <person name="Schulz F."/>
            <person name="Alteio L."/>
            <person name="Goudeau D."/>
            <person name="Ryan E.M."/>
            <person name="Malmstrom R.R."/>
            <person name="Blanchard J."/>
            <person name="Woyke T."/>
        </authorList>
    </citation>
    <scope>NUCLEOTIDE SEQUENCE</scope>
    <source>
        <strain evidence="1">SAV1</strain>
    </source>
</reference>
<proteinExistence type="predicted"/>
<sequence>MNNTDYNSYRCYSFGDLPFNDELHSQIVEQFKRNAVEITTGFYLDVRMMKDPYKLSREELFEEAKTGIYVVTGEPIFGYKRLFCVHGNDKDDLKIDDINAVVEIPIGATIVRPVKHFDIWSCYKYNPSMNLRTDRIIFKSIQGLNYTDSPICRYFSALCRQLVLDSPTHKNDIPSKFDLSDYSMNEYIIGNERTQKLNIELFGSNVPGIQFVLE</sequence>
<evidence type="ECO:0000313" key="1">
    <source>
        <dbReference type="EMBL" id="AYV85744.1"/>
    </source>
</evidence>
<protein>
    <submittedName>
        <fullName evidence="1">Uncharacterized protein</fullName>
    </submittedName>
</protein>